<gene>
    <name evidence="1" type="ORF">CDAR_122871</name>
</gene>
<reference evidence="1 2" key="1">
    <citation type="submission" date="2021-06" db="EMBL/GenBank/DDBJ databases">
        <title>Caerostris darwini draft genome.</title>
        <authorList>
            <person name="Kono N."/>
            <person name="Arakawa K."/>
        </authorList>
    </citation>
    <scope>NUCLEOTIDE SEQUENCE [LARGE SCALE GENOMIC DNA]</scope>
</reference>
<evidence type="ECO:0000313" key="2">
    <source>
        <dbReference type="Proteomes" id="UP001054837"/>
    </source>
</evidence>
<keyword evidence="2" id="KW-1185">Reference proteome</keyword>
<dbReference type="PROSITE" id="PS51257">
    <property type="entry name" value="PROKAR_LIPOPROTEIN"/>
    <property type="match status" value="1"/>
</dbReference>
<protein>
    <submittedName>
        <fullName evidence="1">Uncharacterized protein</fullName>
    </submittedName>
</protein>
<evidence type="ECO:0000313" key="1">
    <source>
        <dbReference type="EMBL" id="GIY62897.1"/>
    </source>
</evidence>
<accession>A0AAV4UYA9</accession>
<organism evidence="1 2">
    <name type="scientific">Caerostris darwini</name>
    <dbReference type="NCBI Taxonomy" id="1538125"/>
    <lineage>
        <taxon>Eukaryota</taxon>
        <taxon>Metazoa</taxon>
        <taxon>Ecdysozoa</taxon>
        <taxon>Arthropoda</taxon>
        <taxon>Chelicerata</taxon>
        <taxon>Arachnida</taxon>
        <taxon>Araneae</taxon>
        <taxon>Araneomorphae</taxon>
        <taxon>Entelegynae</taxon>
        <taxon>Araneoidea</taxon>
        <taxon>Araneidae</taxon>
        <taxon>Caerostris</taxon>
    </lineage>
</organism>
<sequence>MVPNMKDSPGEQVSQGQGPLCILALQGCRGKDRNSITERYRQTRVVLLSHPLLIPRLRQPKSILLSF</sequence>
<proteinExistence type="predicted"/>
<dbReference type="AlphaFoldDB" id="A0AAV4UYA9"/>
<dbReference type="EMBL" id="BPLQ01012142">
    <property type="protein sequence ID" value="GIY62897.1"/>
    <property type="molecule type" value="Genomic_DNA"/>
</dbReference>
<comment type="caution">
    <text evidence="1">The sequence shown here is derived from an EMBL/GenBank/DDBJ whole genome shotgun (WGS) entry which is preliminary data.</text>
</comment>
<dbReference type="Proteomes" id="UP001054837">
    <property type="component" value="Unassembled WGS sequence"/>
</dbReference>
<name>A0AAV4UYA9_9ARAC</name>